<evidence type="ECO:0000313" key="1">
    <source>
        <dbReference type="EMBL" id="SVD65976.1"/>
    </source>
</evidence>
<proteinExistence type="predicted"/>
<dbReference type="AlphaFoldDB" id="A0A382X447"/>
<reference evidence="1" key="1">
    <citation type="submission" date="2018-05" db="EMBL/GenBank/DDBJ databases">
        <authorList>
            <person name="Lanie J.A."/>
            <person name="Ng W.-L."/>
            <person name="Kazmierczak K.M."/>
            <person name="Andrzejewski T.M."/>
            <person name="Davidsen T.M."/>
            <person name="Wayne K.J."/>
            <person name="Tettelin H."/>
            <person name="Glass J.I."/>
            <person name="Rusch D."/>
            <person name="Podicherti R."/>
            <person name="Tsui H.-C.T."/>
            <person name="Winkler M.E."/>
        </authorList>
    </citation>
    <scope>NUCLEOTIDE SEQUENCE</scope>
</reference>
<organism evidence="1">
    <name type="scientific">marine metagenome</name>
    <dbReference type="NCBI Taxonomy" id="408172"/>
    <lineage>
        <taxon>unclassified sequences</taxon>
        <taxon>metagenomes</taxon>
        <taxon>ecological metagenomes</taxon>
    </lineage>
</organism>
<name>A0A382X447_9ZZZZ</name>
<dbReference type="EMBL" id="UINC01164892">
    <property type="protein sequence ID" value="SVD65976.1"/>
    <property type="molecule type" value="Genomic_DNA"/>
</dbReference>
<sequence>MWQPTEVQINNSQMMDYMQLVNQKF</sequence>
<protein>
    <submittedName>
        <fullName evidence="1">Uncharacterized protein</fullName>
    </submittedName>
</protein>
<accession>A0A382X447</accession>
<gene>
    <name evidence="1" type="ORF">METZ01_LOCUS418830</name>
</gene>
<feature type="non-terminal residue" evidence="1">
    <location>
        <position position="25"/>
    </location>
</feature>